<proteinExistence type="predicted"/>
<evidence type="ECO:0000313" key="1">
    <source>
        <dbReference type="EMBL" id="MEZ8197068.1"/>
    </source>
</evidence>
<dbReference type="EMBL" id="JBGOOT010000077">
    <property type="protein sequence ID" value="MEZ8197068.1"/>
    <property type="molecule type" value="Genomic_DNA"/>
</dbReference>
<evidence type="ECO:0000313" key="2">
    <source>
        <dbReference type="Proteomes" id="UP001569153"/>
    </source>
</evidence>
<reference evidence="1 2" key="1">
    <citation type="submission" date="2024-06" db="EMBL/GenBank/DDBJ databases">
        <authorList>
            <person name="Steensen K."/>
            <person name="Seneca J."/>
            <person name="Bartlau N."/>
            <person name="Yu A.X."/>
            <person name="Polz M.F."/>
        </authorList>
    </citation>
    <scope>NUCLEOTIDE SEQUENCE [LARGE SCALE GENOMIC DNA]</scope>
    <source>
        <strain evidence="1 2">FF146</strain>
    </source>
</reference>
<evidence type="ECO:0008006" key="3">
    <source>
        <dbReference type="Google" id="ProtNLM"/>
    </source>
</evidence>
<accession>A0ABV4MC32</accession>
<dbReference type="Proteomes" id="UP001569153">
    <property type="component" value="Unassembled WGS sequence"/>
</dbReference>
<dbReference type="RefSeq" id="WP_371731252.1">
    <property type="nucleotide sequence ID" value="NZ_JBGOOT010000077.1"/>
</dbReference>
<name>A0ABV4MC32_9VIBR</name>
<sequence length="361" mass="41412">MSKFRSDTTITRFLISTPSRFVGESESETYLLTHAYENHRLDLYRPNPTESSYRQYLELTVSTPEYQRDTIVIPDYTHVAENFCIALSVLFGKRFDSNGLLLQHGHPYVPSSKLGGERYNKALAFNSLKERCDFRLELNLQNVEKIIAIVHGVSESKQEVQDAFLYAGKFYLDALREMENNPEVAFINLVTSCEILAAQQNYDIESLLDDEIRSLLNKIELGLDDGDKVARQIKKRLSGISEKFCLLVTEHIDEDFFSETESLSPSNQLTSENFKSRLKAAYSIRSTYVHAGKFMSNWFSVNHLTQNEEIISGNPVIEDAAMKRHVKRSPTILGLERIVRYVLIKYLIKNEMIDTFSSSDN</sequence>
<gene>
    <name evidence="1" type="ORF">ACED38_19660</name>
</gene>
<comment type="caution">
    <text evidence="1">The sequence shown here is derived from an EMBL/GenBank/DDBJ whole genome shotgun (WGS) entry which is preliminary data.</text>
</comment>
<keyword evidence="2" id="KW-1185">Reference proteome</keyword>
<protein>
    <recommendedName>
        <fullName evidence="3">Apea-like HEPN domain-containing protein</fullName>
    </recommendedName>
</protein>
<organism evidence="1 2">
    <name type="scientific">Vibrio cortegadensis</name>
    <dbReference type="NCBI Taxonomy" id="1328770"/>
    <lineage>
        <taxon>Bacteria</taxon>
        <taxon>Pseudomonadati</taxon>
        <taxon>Pseudomonadota</taxon>
        <taxon>Gammaproteobacteria</taxon>
        <taxon>Vibrionales</taxon>
        <taxon>Vibrionaceae</taxon>
        <taxon>Vibrio</taxon>
    </lineage>
</organism>